<dbReference type="InterPro" id="IPR001179">
    <property type="entry name" value="PPIase_FKBP_dom"/>
</dbReference>
<dbReference type="PANTHER" id="PTHR43811:SF19">
    <property type="entry name" value="39 KDA FK506-BINDING NUCLEAR PROTEIN"/>
    <property type="match status" value="1"/>
</dbReference>
<dbReference type="Proteomes" id="UP000002630">
    <property type="component" value="Linkage Group LG17"/>
</dbReference>
<accession>D7FVA7</accession>
<feature type="signal peptide" evidence="6">
    <location>
        <begin position="1"/>
        <end position="17"/>
    </location>
</feature>
<dbReference type="GO" id="GO:0003755">
    <property type="term" value="F:peptidyl-prolyl cis-trans isomerase activity"/>
    <property type="evidence" value="ECO:0007669"/>
    <property type="project" value="UniProtKB-KW"/>
</dbReference>
<dbReference type="FunFam" id="3.10.50.40:FF:000006">
    <property type="entry name" value="Peptidyl-prolyl cis-trans isomerase"/>
    <property type="match status" value="1"/>
</dbReference>
<feature type="chain" id="PRO_5003095933" description="peptidylprolyl isomerase" evidence="6">
    <location>
        <begin position="18"/>
        <end position="218"/>
    </location>
</feature>
<dbReference type="Gene3D" id="3.10.50.40">
    <property type="match status" value="1"/>
</dbReference>
<keyword evidence="6" id="KW-0732">Signal</keyword>
<dbReference type="EMBL" id="FN648475">
    <property type="protein sequence ID" value="CBJ26279.1"/>
    <property type="molecule type" value="Genomic_DNA"/>
</dbReference>
<dbReference type="AlphaFoldDB" id="D7FVA7"/>
<keyword evidence="9" id="KW-1185">Reference proteome</keyword>
<evidence type="ECO:0000256" key="3">
    <source>
        <dbReference type="ARBA" id="ARBA00023110"/>
    </source>
</evidence>
<keyword evidence="3 5" id="KW-0697">Rotamase</keyword>
<sequence length="218" mass="22488">MKRAIATLMGGLMASEAFVLPAAVSRGLAAAGSSSREVVSCSASTSSSSSSSSSSQGGGQNNRVAFLHKAGLAAATTVAAVTGSPLLARAEEEDEVKVGEEVTTDSGLKYTVTVAGKGSKPSPGNMVKAHYTGWLNAFGDEDGAKFDSSRDRGRPFSFKVGTGQVIKAWDEAMLDMRIGERRQITVPPQLGYGSRGAGGVIPPNATLYFDVELLAVQP</sequence>
<dbReference type="OrthoDB" id="1902587at2759"/>
<dbReference type="InterPro" id="IPR046357">
    <property type="entry name" value="PPIase_dom_sf"/>
</dbReference>
<dbReference type="PANTHER" id="PTHR43811">
    <property type="entry name" value="FKBP-TYPE PEPTIDYL-PROLYL CIS-TRANS ISOMERASE FKPA"/>
    <property type="match status" value="1"/>
</dbReference>
<dbReference type="OMA" id="IRGWETI"/>
<evidence type="ECO:0000259" key="7">
    <source>
        <dbReference type="PROSITE" id="PS50059"/>
    </source>
</evidence>
<dbReference type="EC" id="5.2.1.8" evidence="2 5"/>
<evidence type="ECO:0000256" key="2">
    <source>
        <dbReference type="ARBA" id="ARBA00013194"/>
    </source>
</evidence>
<evidence type="ECO:0000256" key="5">
    <source>
        <dbReference type="PROSITE-ProRule" id="PRU00277"/>
    </source>
</evidence>
<dbReference type="InParanoid" id="D7FVA7"/>
<dbReference type="eggNOG" id="KOG0549">
    <property type="taxonomic scope" value="Eukaryota"/>
</dbReference>
<gene>
    <name evidence="8" type="primary">FKB2</name>
    <name evidence="8" type="ORF">Esi_0029_0055</name>
</gene>
<dbReference type="PROSITE" id="PS50059">
    <property type="entry name" value="FKBP_PPIASE"/>
    <property type="match status" value="1"/>
</dbReference>
<evidence type="ECO:0000256" key="6">
    <source>
        <dbReference type="SAM" id="SignalP"/>
    </source>
</evidence>
<dbReference type="STRING" id="2880.D7FVA7"/>
<evidence type="ECO:0000313" key="8">
    <source>
        <dbReference type="EMBL" id="CBJ26279.1"/>
    </source>
</evidence>
<feature type="domain" description="PPIase FKBP-type" evidence="7">
    <location>
        <begin position="124"/>
        <end position="217"/>
    </location>
</feature>
<protein>
    <recommendedName>
        <fullName evidence="2 5">peptidylprolyl isomerase</fullName>
        <ecNumber evidence="2 5">5.2.1.8</ecNumber>
    </recommendedName>
</protein>
<evidence type="ECO:0000313" key="9">
    <source>
        <dbReference type="Proteomes" id="UP000002630"/>
    </source>
</evidence>
<proteinExistence type="predicted"/>
<dbReference type="Pfam" id="PF00254">
    <property type="entry name" value="FKBP_C"/>
    <property type="match status" value="1"/>
</dbReference>
<comment type="catalytic activity">
    <reaction evidence="1 5">
        <text>[protein]-peptidylproline (omega=180) = [protein]-peptidylproline (omega=0)</text>
        <dbReference type="Rhea" id="RHEA:16237"/>
        <dbReference type="Rhea" id="RHEA-COMP:10747"/>
        <dbReference type="Rhea" id="RHEA-COMP:10748"/>
        <dbReference type="ChEBI" id="CHEBI:83833"/>
        <dbReference type="ChEBI" id="CHEBI:83834"/>
        <dbReference type="EC" id="5.2.1.8"/>
    </reaction>
</comment>
<organism evidence="8 9">
    <name type="scientific">Ectocarpus siliculosus</name>
    <name type="common">Brown alga</name>
    <name type="synonym">Conferva siliculosa</name>
    <dbReference type="NCBI Taxonomy" id="2880"/>
    <lineage>
        <taxon>Eukaryota</taxon>
        <taxon>Sar</taxon>
        <taxon>Stramenopiles</taxon>
        <taxon>Ochrophyta</taxon>
        <taxon>PX clade</taxon>
        <taxon>Phaeophyceae</taxon>
        <taxon>Ectocarpales</taxon>
        <taxon>Ectocarpaceae</taxon>
        <taxon>Ectocarpus</taxon>
    </lineage>
</organism>
<keyword evidence="4 5" id="KW-0413">Isomerase</keyword>
<reference evidence="8 9" key="1">
    <citation type="journal article" date="2010" name="Nature">
        <title>The Ectocarpus genome and the independent evolution of multicellularity in brown algae.</title>
        <authorList>
            <person name="Cock J.M."/>
            <person name="Sterck L."/>
            <person name="Rouze P."/>
            <person name="Scornet D."/>
            <person name="Allen A.E."/>
            <person name="Amoutzias G."/>
            <person name="Anthouard V."/>
            <person name="Artiguenave F."/>
            <person name="Aury J.M."/>
            <person name="Badger J.H."/>
            <person name="Beszteri B."/>
            <person name="Billiau K."/>
            <person name="Bonnet E."/>
            <person name="Bothwell J.H."/>
            <person name="Bowler C."/>
            <person name="Boyen C."/>
            <person name="Brownlee C."/>
            <person name="Carrano C.J."/>
            <person name="Charrier B."/>
            <person name="Cho G.Y."/>
            <person name="Coelho S.M."/>
            <person name="Collen J."/>
            <person name="Corre E."/>
            <person name="Da Silva C."/>
            <person name="Delage L."/>
            <person name="Delaroque N."/>
            <person name="Dittami S.M."/>
            <person name="Doulbeau S."/>
            <person name="Elias M."/>
            <person name="Farnham G."/>
            <person name="Gachon C.M."/>
            <person name="Gschloessl B."/>
            <person name="Heesch S."/>
            <person name="Jabbari K."/>
            <person name="Jubin C."/>
            <person name="Kawai H."/>
            <person name="Kimura K."/>
            <person name="Kloareg B."/>
            <person name="Kupper F.C."/>
            <person name="Lang D."/>
            <person name="Le Bail A."/>
            <person name="Leblanc C."/>
            <person name="Lerouge P."/>
            <person name="Lohr M."/>
            <person name="Lopez P.J."/>
            <person name="Martens C."/>
            <person name="Maumus F."/>
            <person name="Michel G."/>
            <person name="Miranda-Saavedra D."/>
            <person name="Morales J."/>
            <person name="Moreau H."/>
            <person name="Motomura T."/>
            <person name="Nagasato C."/>
            <person name="Napoli C.A."/>
            <person name="Nelson D.R."/>
            <person name="Nyvall-Collen P."/>
            <person name="Peters A.F."/>
            <person name="Pommier C."/>
            <person name="Potin P."/>
            <person name="Poulain J."/>
            <person name="Quesneville H."/>
            <person name="Read B."/>
            <person name="Rensing S.A."/>
            <person name="Ritter A."/>
            <person name="Rousvoal S."/>
            <person name="Samanta M."/>
            <person name="Samson G."/>
            <person name="Schroeder D.C."/>
            <person name="Segurens B."/>
            <person name="Strittmatter M."/>
            <person name="Tonon T."/>
            <person name="Tregear J.W."/>
            <person name="Valentin K."/>
            <person name="von Dassow P."/>
            <person name="Yamagishi T."/>
            <person name="Van de Peer Y."/>
            <person name="Wincker P."/>
        </authorList>
    </citation>
    <scope>NUCLEOTIDE SEQUENCE [LARGE SCALE GENOMIC DNA]</scope>
    <source>
        <strain evidence="9">Ec32 / CCAP1310/4</strain>
    </source>
</reference>
<evidence type="ECO:0000256" key="1">
    <source>
        <dbReference type="ARBA" id="ARBA00000971"/>
    </source>
</evidence>
<dbReference type="SUPFAM" id="SSF54534">
    <property type="entry name" value="FKBP-like"/>
    <property type="match status" value="1"/>
</dbReference>
<evidence type="ECO:0000256" key="4">
    <source>
        <dbReference type="ARBA" id="ARBA00023235"/>
    </source>
</evidence>
<dbReference type="EMBL" id="FN649742">
    <property type="protein sequence ID" value="CBJ26279.1"/>
    <property type="molecule type" value="Genomic_DNA"/>
</dbReference>
<name>D7FVA7_ECTSI</name>